<keyword evidence="3 6" id="KW-1133">Transmembrane helix</keyword>
<feature type="transmembrane region" description="Helical" evidence="6">
    <location>
        <begin position="145"/>
        <end position="162"/>
    </location>
</feature>
<gene>
    <name evidence="8" type="ORF">B843_01595</name>
</gene>
<evidence type="ECO:0000256" key="2">
    <source>
        <dbReference type="ARBA" id="ARBA00022692"/>
    </source>
</evidence>
<dbReference type="GO" id="GO:0016020">
    <property type="term" value="C:membrane"/>
    <property type="evidence" value="ECO:0007669"/>
    <property type="project" value="UniProtKB-SubCell"/>
</dbReference>
<dbReference type="KEGG" id="cvt:B843_01595"/>
<dbReference type="PATRIC" id="fig|1224164.3.peg.307"/>
<comment type="subcellular location">
    <subcellularLocation>
        <location evidence="1">Membrane</location>
        <topology evidence="1">Multi-pass membrane protein</topology>
    </subcellularLocation>
</comment>
<evidence type="ECO:0000256" key="4">
    <source>
        <dbReference type="ARBA" id="ARBA00023136"/>
    </source>
</evidence>
<dbReference type="Pfam" id="PF13515">
    <property type="entry name" value="FUSC_2"/>
    <property type="match status" value="1"/>
</dbReference>
<feature type="domain" description="Integral membrane bound transporter" evidence="7">
    <location>
        <begin position="320"/>
        <end position="445"/>
    </location>
</feature>
<feature type="transmembrane region" description="Helical" evidence="6">
    <location>
        <begin position="82"/>
        <end position="108"/>
    </location>
</feature>
<dbReference type="AlphaFoldDB" id="W5XXF6"/>
<evidence type="ECO:0000259" key="7">
    <source>
        <dbReference type="Pfam" id="PF13515"/>
    </source>
</evidence>
<feature type="transmembrane region" description="Helical" evidence="6">
    <location>
        <begin position="367"/>
        <end position="390"/>
    </location>
</feature>
<feature type="transmembrane region" description="Helical" evidence="6">
    <location>
        <begin position="114"/>
        <end position="133"/>
    </location>
</feature>
<accession>W5XXF6</accession>
<sequence length="559" mass="59377">MTSPSLPDNEQLPGTPSAWQLLTSMNAASNRWPGALRSALALLLPGLIALVAGSSQGMLMVAAGACAVIYGEGRPFRVRWRVILIAGTLLTLGTVAGSALGHVVFAQLAGGNHWWYLLIGAYATAIATTGAFVQNALRLPPPGAFFIVMTAGGATMSAKLGLNPFEVGGWTLLGVASSLIVGMTPWLVHPHLPEEQAVTGLEKAVAALRENPTVATKHQAAQSMSSAWSALSDAQVVSHGRVTDPSHEPLVDRVRRAQLELSQVDSSPGELSDDDRLSDTSRTVIPHARPTMRYRIYRAMSAYSHPTITAAQVLVAALGAVVISVAFGFDRPDWAAVSAMLILQWGPDRVPGSIRGVHRFLGTIGGIALFAGLHILSPGALGVLVVLTLCQFGAEILVVRNYALCVIVTTPLALLMGGSLTKPLGSVVVDRFFETAIAVACSLAVIWLTPVALSAKHHAWLVKRCRIAMSSLLGALLTQTPNEAIHSRRDLQYELLSERWAIASLARNDRATALSRWSQHVSIQQAGYRLLDACTASPTSRLDTPAITSLADDLRRVSP</sequence>
<name>W5XXF6_9CORY</name>
<dbReference type="eggNOG" id="COG4129">
    <property type="taxonomic scope" value="Bacteria"/>
</dbReference>
<evidence type="ECO:0000313" key="9">
    <source>
        <dbReference type="Proteomes" id="UP000019222"/>
    </source>
</evidence>
<keyword evidence="2 6" id="KW-0812">Transmembrane</keyword>
<feature type="transmembrane region" description="Helical" evidence="6">
    <location>
        <begin position="168"/>
        <end position="188"/>
    </location>
</feature>
<dbReference type="InterPro" id="IPR049453">
    <property type="entry name" value="Memb_transporter_dom"/>
</dbReference>
<dbReference type="EMBL" id="CP004353">
    <property type="protein sequence ID" value="AHI21711.1"/>
    <property type="molecule type" value="Genomic_DNA"/>
</dbReference>
<organism evidence="8 9">
    <name type="scientific">Corynebacterium vitaeruminis DSM 20294</name>
    <dbReference type="NCBI Taxonomy" id="1224164"/>
    <lineage>
        <taxon>Bacteria</taxon>
        <taxon>Bacillati</taxon>
        <taxon>Actinomycetota</taxon>
        <taxon>Actinomycetes</taxon>
        <taxon>Mycobacteriales</taxon>
        <taxon>Corynebacteriaceae</taxon>
        <taxon>Corynebacterium</taxon>
    </lineage>
</organism>
<feature type="transmembrane region" description="Helical" evidence="6">
    <location>
        <begin position="432"/>
        <end position="453"/>
    </location>
</feature>
<keyword evidence="4 6" id="KW-0472">Membrane</keyword>
<feature type="transmembrane region" description="Helical" evidence="6">
    <location>
        <begin position="402"/>
        <end position="420"/>
    </location>
</feature>
<evidence type="ECO:0000256" key="3">
    <source>
        <dbReference type="ARBA" id="ARBA00022989"/>
    </source>
</evidence>
<reference evidence="8 9" key="1">
    <citation type="submission" date="2013-02" db="EMBL/GenBank/DDBJ databases">
        <title>The complete genome sequence of Corynebacterium vitaeruminis DSM 20294.</title>
        <authorList>
            <person name="Ruckert C."/>
            <person name="Albersmeier A."/>
            <person name="Kalinowski J."/>
        </authorList>
    </citation>
    <scope>NUCLEOTIDE SEQUENCE [LARGE SCALE GENOMIC DNA]</scope>
    <source>
        <strain evidence="9">ATCC 10234</strain>
    </source>
</reference>
<evidence type="ECO:0000256" key="6">
    <source>
        <dbReference type="SAM" id="Phobius"/>
    </source>
</evidence>
<keyword evidence="9" id="KW-1185">Reference proteome</keyword>
<evidence type="ECO:0000256" key="5">
    <source>
        <dbReference type="SAM" id="MobiDB-lite"/>
    </source>
</evidence>
<dbReference type="Proteomes" id="UP000019222">
    <property type="component" value="Chromosome"/>
</dbReference>
<dbReference type="HOGENOM" id="CLU_027422_0_0_11"/>
<evidence type="ECO:0000313" key="8">
    <source>
        <dbReference type="EMBL" id="AHI21711.1"/>
    </source>
</evidence>
<feature type="region of interest" description="Disordered" evidence="5">
    <location>
        <begin position="262"/>
        <end position="281"/>
    </location>
</feature>
<evidence type="ECO:0000256" key="1">
    <source>
        <dbReference type="ARBA" id="ARBA00004141"/>
    </source>
</evidence>
<dbReference type="RefSeq" id="WP_025251781.1">
    <property type="nucleotide sequence ID" value="NZ_CP004353.1"/>
</dbReference>
<proteinExistence type="predicted"/>
<feature type="transmembrane region" description="Helical" evidence="6">
    <location>
        <begin position="302"/>
        <end position="329"/>
    </location>
</feature>
<feature type="transmembrane region" description="Helical" evidence="6">
    <location>
        <begin position="39"/>
        <end position="70"/>
    </location>
</feature>
<protein>
    <recommendedName>
        <fullName evidence="7">Integral membrane bound transporter domain-containing protein</fullName>
    </recommendedName>
</protein>
<dbReference type="STRING" id="1224164.B843_01595"/>